<feature type="domain" description="Alginate export" evidence="2">
    <location>
        <begin position="153"/>
        <end position="536"/>
    </location>
</feature>
<dbReference type="InterPro" id="IPR025388">
    <property type="entry name" value="Alginate_export_dom"/>
</dbReference>
<evidence type="ECO:0000313" key="4">
    <source>
        <dbReference type="Proteomes" id="UP001500840"/>
    </source>
</evidence>
<organism evidence="3 4">
    <name type="scientific">Novipirellula rosea</name>
    <dbReference type="NCBI Taxonomy" id="1031540"/>
    <lineage>
        <taxon>Bacteria</taxon>
        <taxon>Pseudomonadati</taxon>
        <taxon>Planctomycetota</taxon>
        <taxon>Planctomycetia</taxon>
        <taxon>Pirellulales</taxon>
        <taxon>Pirellulaceae</taxon>
        <taxon>Novipirellula</taxon>
    </lineage>
</organism>
<dbReference type="Proteomes" id="UP001500840">
    <property type="component" value="Unassembled WGS sequence"/>
</dbReference>
<name>A0ABP8MP85_9BACT</name>
<dbReference type="RefSeq" id="WP_345321884.1">
    <property type="nucleotide sequence ID" value="NZ_BAABGA010000029.1"/>
</dbReference>
<dbReference type="Pfam" id="PF13372">
    <property type="entry name" value="Alginate_exp"/>
    <property type="match status" value="1"/>
</dbReference>
<comment type="caution">
    <text evidence="3">The sequence shown here is derived from an EMBL/GenBank/DDBJ whole genome shotgun (WGS) entry which is preliminary data.</text>
</comment>
<feature type="signal peptide" evidence="1">
    <location>
        <begin position="1"/>
        <end position="29"/>
    </location>
</feature>
<keyword evidence="1" id="KW-0732">Signal</keyword>
<proteinExistence type="predicted"/>
<protein>
    <submittedName>
        <fullName evidence="3">Alginate export family protein</fullName>
    </submittedName>
</protein>
<evidence type="ECO:0000313" key="3">
    <source>
        <dbReference type="EMBL" id="GAA4452406.1"/>
    </source>
</evidence>
<evidence type="ECO:0000256" key="1">
    <source>
        <dbReference type="SAM" id="SignalP"/>
    </source>
</evidence>
<accession>A0ABP8MP85</accession>
<feature type="chain" id="PRO_5045754820" evidence="1">
    <location>
        <begin position="30"/>
        <end position="549"/>
    </location>
</feature>
<sequence length="549" mass="61341">MMTLPKRRRSRAALLAALSTLFTLNAAQADPYNNTGILDSATETVFVEPAVRVVSDTVDTAAEAIAPDEAAPLSDTAVYPEALPAPADDTSAPCGCCNSTCCKKQQRDAATEKMKKAYGGVFYANDFSYLNDPCYNGPSFFGDSLKGLADGKLDLGGEVRVRYHDEDGMRGLGLTGRDDEFWLTRLRLFSDYRMNDYIRLYGEYLYADSGGEFFDNRPIEENRGEIQNLFADVNLFSDGSSKLTARVGRQELLYGNQRLISPLDWANTRRTFEGGRLLYSNEDWNVDGFFVHPVNRNAATESKIDDANESVDFFGTYLTRKGLDIGTLDMYYLGLDDSTNNFDYHTLGSRVAGSNGDLLYEFEGGVQFGSNSNGSSHDAGFFTGGLGRKLKVADWKPTVWFWYDYASGGDADFVARGDDAFDHQFPLAHKYNGFMDLYGRRNLHDINMQFITPVLGPNVNLLVWYHYFLLDTSTTPYGVTMQPYNTTALAEDKELGHEIDVAINVNLNPRSSMLIGYSRFFAGDYYDETPGVLSNEDAQFVYTQFQTRF</sequence>
<keyword evidence="4" id="KW-1185">Reference proteome</keyword>
<evidence type="ECO:0000259" key="2">
    <source>
        <dbReference type="Pfam" id="PF13372"/>
    </source>
</evidence>
<reference evidence="4" key="1">
    <citation type="journal article" date="2019" name="Int. J. Syst. Evol. Microbiol.">
        <title>The Global Catalogue of Microorganisms (GCM) 10K type strain sequencing project: providing services to taxonomists for standard genome sequencing and annotation.</title>
        <authorList>
            <consortium name="The Broad Institute Genomics Platform"/>
            <consortium name="The Broad Institute Genome Sequencing Center for Infectious Disease"/>
            <person name="Wu L."/>
            <person name="Ma J."/>
        </authorList>
    </citation>
    <scope>NUCLEOTIDE SEQUENCE [LARGE SCALE GENOMIC DNA]</scope>
    <source>
        <strain evidence="4">JCM 17759</strain>
    </source>
</reference>
<gene>
    <name evidence="3" type="ORF">GCM10023156_21660</name>
</gene>
<dbReference type="EMBL" id="BAABGA010000029">
    <property type="protein sequence ID" value="GAA4452406.1"/>
    <property type="molecule type" value="Genomic_DNA"/>
</dbReference>